<evidence type="ECO:0000256" key="7">
    <source>
        <dbReference type="SAM" id="Phobius"/>
    </source>
</evidence>
<accession>A0A7Y9AVU5</accession>
<evidence type="ECO:0000256" key="1">
    <source>
        <dbReference type="ARBA" id="ARBA00004651"/>
    </source>
</evidence>
<comment type="similarity">
    <text evidence="6">Belongs to the YccS/YhfK family.</text>
</comment>
<feature type="transmembrane region" description="Helical" evidence="7">
    <location>
        <begin position="76"/>
        <end position="97"/>
    </location>
</feature>
<reference evidence="9 10" key="1">
    <citation type="submission" date="2020-07" db="EMBL/GenBank/DDBJ databases">
        <title>Sequencing the genomes of 1000 actinobacteria strains.</title>
        <authorList>
            <person name="Klenk H.-P."/>
        </authorList>
    </citation>
    <scope>NUCLEOTIDE SEQUENCE [LARGE SCALE GENOMIC DNA]</scope>
    <source>
        <strain evidence="9 10">DSM 7487</strain>
    </source>
</reference>
<feature type="transmembrane region" description="Helical" evidence="7">
    <location>
        <begin position="153"/>
        <end position="175"/>
    </location>
</feature>
<feature type="transmembrane region" description="Helical" evidence="7">
    <location>
        <begin position="48"/>
        <end position="64"/>
    </location>
</feature>
<feature type="transmembrane region" description="Helical" evidence="7">
    <location>
        <begin position="382"/>
        <end position="401"/>
    </location>
</feature>
<dbReference type="EMBL" id="JACCBB010000001">
    <property type="protein sequence ID" value="NYD21690.1"/>
    <property type="molecule type" value="Genomic_DNA"/>
</dbReference>
<protein>
    <submittedName>
        <fullName evidence="9">Putative membrane protein YccC</fullName>
    </submittedName>
</protein>
<keyword evidence="2" id="KW-1003">Cell membrane</keyword>
<evidence type="ECO:0000313" key="10">
    <source>
        <dbReference type="Proteomes" id="UP000521922"/>
    </source>
</evidence>
<dbReference type="PANTHER" id="PTHR30509:SF9">
    <property type="entry name" value="MULTIDRUG RESISTANCE PROTEIN MDTO"/>
    <property type="match status" value="1"/>
</dbReference>
<sequence length="517" mass="53134">MSLPAHLHRSVRGWSRIAPGRHPWWAAGSATTALALPLAVALAADAPLLAAPATFGALTSLYGRHEVYARRWRTQAWTGLGLTLAVLAGAVAAALPLTGWADVVVPAAVVALVATVAKFTTDAARTGPPGGLIPVFAAGTLTAEPLRGGDLPAVAAVTLACAALGVAVSGAAVLWRTDGPERVAVARAVGAVLGAGGHDASARHRASTALHAAWAVLGPRARGPLGGWLVHAERVLHARADAAPLRAVLPALAGRGPVPAAPSGPAPVPLAWPRRRVWTALRTPGVLHVPALRVGLACGAAVLVATALGFGHVYWAAVGAAAALQAPSAGLTTQRAVQRGAGTLVGVVLAALLVHLATDDVRVWVLTVVCMFAVELCMPRNYALGTVAITGLSLVLTRLGAHGAGVERLVVDRVGDTVLGVALGVVVAVLVRNRYAHHALERALEQTRDSVAGTAEPHVLRARLLALAEARTLLEDDEWRVPAPRAARADEHDGYRRLGDLLRADGGERGTHRAPRP</sequence>
<keyword evidence="10" id="KW-1185">Reference proteome</keyword>
<feature type="transmembrane region" description="Helical" evidence="7">
    <location>
        <begin position="413"/>
        <end position="431"/>
    </location>
</feature>
<keyword evidence="5 7" id="KW-0472">Membrane</keyword>
<dbReference type="GO" id="GO:0005886">
    <property type="term" value="C:plasma membrane"/>
    <property type="evidence" value="ECO:0007669"/>
    <property type="project" value="UniProtKB-SubCell"/>
</dbReference>
<dbReference type="AlphaFoldDB" id="A0A7Y9AVU5"/>
<evidence type="ECO:0000256" key="3">
    <source>
        <dbReference type="ARBA" id="ARBA00022692"/>
    </source>
</evidence>
<comment type="caution">
    <text evidence="9">The sequence shown here is derived from an EMBL/GenBank/DDBJ whole genome shotgun (WGS) entry which is preliminary data.</text>
</comment>
<dbReference type="Proteomes" id="UP000521922">
    <property type="component" value="Unassembled WGS sequence"/>
</dbReference>
<feature type="transmembrane region" description="Helical" evidence="7">
    <location>
        <begin position="336"/>
        <end position="355"/>
    </location>
</feature>
<evidence type="ECO:0000259" key="8">
    <source>
        <dbReference type="Pfam" id="PF13515"/>
    </source>
</evidence>
<evidence type="ECO:0000313" key="9">
    <source>
        <dbReference type="EMBL" id="NYD21690.1"/>
    </source>
</evidence>
<dbReference type="PANTHER" id="PTHR30509">
    <property type="entry name" value="P-HYDROXYBENZOIC ACID EFFLUX PUMP SUBUNIT-RELATED"/>
    <property type="match status" value="1"/>
</dbReference>
<keyword evidence="4 7" id="KW-1133">Transmembrane helix</keyword>
<proteinExistence type="inferred from homology"/>
<organism evidence="9 10">
    <name type="scientific">Kineococcus aurantiacus</name>
    <dbReference type="NCBI Taxonomy" id="37633"/>
    <lineage>
        <taxon>Bacteria</taxon>
        <taxon>Bacillati</taxon>
        <taxon>Actinomycetota</taxon>
        <taxon>Actinomycetes</taxon>
        <taxon>Kineosporiales</taxon>
        <taxon>Kineosporiaceae</taxon>
        <taxon>Kineococcus</taxon>
    </lineage>
</organism>
<feature type="domain" description="Integral membrane bound transporter" evidence="8">
    <location>
        <begin position="301"/>
        <end position="427"/>
    </location>
</feature>
<dbReference type="RefSeq" id="WP_179750143.1">
    <property type="nucleotide sequence ID" value="NZ_BAAAGN010000005.1"/>
</dbReference>
<gene>
    <name evidence="9" type="ORF">BJ968_001230</name>
</gene>
<name>A0A7Y9AVU5_9ACTN</name>
<dbReference type="InterPro" id="IPR049453">
    <property type="entry name" value="Memb_transporter_dom"/>
</dbReference>
<evidence type="ECO:0000256" key="5">
    <source>
        <dbReference type="ARBA" id="ARBA00023136"/>
    </source>
</evidence>
<feature type="transmembrane region" description="Helical" evidence="7">
    <location>
        <begin position="294"/>
        <end position="324"/>
    </location>
</feature>
<dbReference type="Pfam" id="PF13515">
    <property type="entry name" value="FUSC_2"/>
    <property type="match status" value="1"/>
</dbReference>
<keyword evidence="3 7" id="KW-0812">Transmembrane</keyword>
<evidence type="ECO:0000256" key="6">
    <source>
        <dbReference type="ARBA" id="ARBA00043993"/>
    </source>
</evidence>
<evidence type="ECO:0000256" key="2">
    <source>
        <dbReference type="ARBA" id="ARBA00022475"/>
    </source>
</evidence>
<comment type="subcellular location">
    <subcellularLocation>
        <location evidence="1">Cell membrane</location>
        <topology evidence="1">Multi-pass membrane protein</topology>
    </subcellularLocation>
</comment>
<evidence type="ECO:0000256" key="4">
    <source>
        <dbReference type="ARBA" id="ARBA00022989"/>
    </source>
</evidence>